<evidence type="ECO:0000256" key="1">
    <source>
        <dbReference type="ARBA" id="ARBA00022857"/>
    </source>
</evidence>
<dbReference type="Gene3D" id="3.40.50.720">
    <property type="entry name" value="NAD(P)-binding Rossmann-like Domain"/>
    <property type="match status" value="1"/>
</dbReference>
<gene>
    <name evidence="4" type="ORF">BKA15_002060</name>
</gene>
<evidence type="ECO:0000256" key="2">
    <source>
        <dbReference type="ARBA" id="ARBA00023277"/>
    </source>
</evidence>
<dbReference type="RefSeq" id="WP_179750408.1">
    <property type="nucleotide sequence ID" value="NZ_JACCBU010000001.1"/>
</dbReference>
<dbReference type="EMBL" id="JACCBU010000001">
    <property type="protein sequence ID" value="NYE70731.1"/>
    <property type="molecule type" value="Genomic_DNA"/>
</dbReference>
<accession>A0A7Y9I646</accession>
<evidence type="ECO:0000259" key="3">
    <source>
        <dbReference type="Pfam" id="PF01370"/>
    </source>
</evidence>
<evidence type="ECO:0000313" key="4">
    <source>
        <dbReference type="EMBL" id="NYE70731.1"/>
    </source>
</evidence>
<organism evidence="4 5">
    <name type="scientific">Microlunatus parietis</name>
    <dbReference type="NCBI Taxonomy" id="682979"/>
    <lineage>
        <taxon>Bacteria</taxon>
        <taxon>Bacillati</taxon>
        <taxon>Actinomycetota</taxon>
        <taxon>Actinomycetes</taxon>
        <taxon>Propionibacteriales</taxon>
        <taxon>Propionibacteriaceae</taxon>
        <taxon>Microlunatus</taxon>
    </lineage>
</organism>
<dbReference type="InterPro" id="IPR036291">
    <property type="entry name" value="NAD(P)-bd_dom_sf"/>
</dbReference>
<dbReference type="Gene3D" id="3.90.25.10">
    <property type="entry name" value="UDP-galactose 4-epimerase, domain 1"/>
    <property type="match status" value="1"/>
</dbReference>
<protein>
    <submittedName>
        <fullName evidence="4">Nucleoside-diphosphate-sugar epimerase</fullName>
    </submittedName>
</protein>
<feature type="domain" description="NAD-dependent epimerase/dehydratase" evidence="3">
    <location>
        <begin position="5"/>
        <end position="185"/>
    </location>
</feature>
<dbReference type="AlphaFoldDB" id="A0A7Y9I646"/>
<keyword evidence="2" id="KW-0119">Carbohydrate metabolism</keyword>
<dbReference type="PANTHER" id="PTHR43103">
    <property type="entry name" value="NUCLEOSIDE-DIPHOSPHATE-SUGAR EPIMERASE"/>
    <property type="match status" value="1"/>
</dbReference>
<name>A0A7Y9I646_9ACTN</name>
<keyword evidence="5" id="KW-1185">Reference proteome</keyword>
<keyword evidence="1" id="KW-0521">NADP</keyword>
<comment type="caution">
    <text evidence="4">The sequence shown here is derived from an EMBL/GenBank/DDBJ whole genome shotgun (WGS) entry which is preliminary data.</text>
</comment>
<evidence type="ECO:0000313" key="5">
    <source>
        <dbReference type="Proteomes" id="UP000569914"/>
    </source>
</evidence>
<dbReference type="PANTHER" id="PTHR43103:SF3">
    <property type="entry name" value="ADP-L-GLYCERO-D-MANNO-HEPTOSE-6-EPIMERASE"/>
    <property type="match status" value="1"/>
</dbReference>
<dbReference type="Pfam" id="PF01370">
    <property type="entry name" value="Epimerase"/>
    <property type="match status" value="1"/>
</dbReference>
<dbReference type="Proteomes" id="UP000569914">
    <property type="component" value="Unassembled WGS sequence"/>
</dbReference>
<proteinExistence type="predicted"/>
<sequence length="337" mass="35355">MPRKIIITGGAGFLGRRLTEQLRRPDAPEAAGTIVWYDQPAAIEAARATAPAGVELVGGDIADPEGLAALLDEPEIGIFHLASVVSGQGEQDFDLALRVNLDGTRALLEASRRHTAKGHGGVRLVATSSVAIFGPGSGPVGSDAAPPRPGTTYGMTKAVLELMINDYARKGFLDGRVARIPTVIIRPGAPNAAASSAASAAFREPLAGRPYVVPVAPETRMAVGGVAGVVAGLADLYRLPGEALGEFRTLTFPSVSATFAEMLEVLRRTVPAEALAPVTFEPDPQIQAIVDTWVPRTEGDRALDLGVGAVDDLDAILRDYLDREHPDLVPQRKQSPS</sequence>
<dbReference type="InterPro" id="IPR001509">
    <property type="entry name" value="Epimerase_deHydtase"/>
</dbReference>
<reference evidence="4 5" key="1">
    <citation type="submission" date="2020-07" db="EMBL/GenBank/DDBJ databases">
        <title>Sequencing the genomes of 1000 actinobacteria strains.</title>
        <authorList>
            <person name="Klenk H.-P."/>
        </authorList>
    </citation>
    <scope>NUCLEOTIDE SEQUENCE [LARGE SCALE GENOMIC DNA]</scope>
    <source>
        <strain evidence="4 5">DSM 22083</strain>
    </source>
</reference>
<dbReference type="SUPFAM" id="SSF51735">
    <property type="entry name" value="NAD(P)-binding Rossmann-fold domains"/>
    <property type="match status" value="1"/>
</dbReference>